<feature type="domain" description="RsgI N-terminal anti-sigma" evidence="8">
    <location>
        <begin position="4"/>
        <end position="52"/>
    </location>
</feature>
<name>A0ABS8NA86_9CLOT</name>
<dbReference type="Pfam" id="PF23750">
    <property type="entry name" value="RsgI_M"/>
    <property type="match status" value="1"/>
</dbReference>
<feature type="region of interest" description="Disordered" evidence="6">
    <location>
        <begin position="185"/>
        <end position="311"/>
    </location>
</feature>
<dbReference type="RefSeq" id="WP_229981811.1">
    <property type="nucleotide sequence ID" value="NZ_JAJJPB010000023.1"/>
</dbReference>
<organism evidence="9 10">
    <name type="scientific">Clostridium aromativorans</name>
    <dbReference type="NCBI Taxonomy" id="2836848"/>
    <lineage>
        <taxon>Bacteria</taxon>
        <taxon>Bacillati</taxon>
        <taxon>Bacillota</taxon>
        <taxon>Clostridia</taxon>
        <taxon>Eubacteriales</taxon>
        <taxon>Clostridiaceae</taxon>
        <taxon>Clostridium</taxon>
    </lineage>
</organism>
<keyword evidence="3 7" id="KW-0812">Transmembrane</keyword>
<comment type="subcellular location">
    <subcellularLocation>
        <location evidence="1">Cell membrane</location>
        <topology evidence="1">Single-pass membrane protein</topology>
    </subcellularLocation>
</comment>
<evidence type="ECO:0000256" key="5">
    <source>
        <dbReference type="ARBA" id="ARBA00023136"/>
    </source>
</evidence>
<sequence length="311" mass="34682">MNKREGVVISIDGKCANLLTPYGEFIKVDCNGKKPNIGEEFMGNQIVHRFYPFSARKILAAACIMFVLIISGGAKAYYSPSATVLVNINPDIELKVNFLNRIISFKALNDDGSKILSQIKIDNVNINDGLKIIIDQSKKDKFIDEEYIKTKTISIDINGKNVNISKFKSNMETSDLKVKIQSNGSTILNKNSNGGSNKSTNGNSNKGPNKNVKSTDNMINNRYLNSESNYKKPNNNSFQWKNSTNSSHNSISNRYNSKRKSYSKQLQHPGVNKIKTNRSSIKNINNRKVKESGHKNGSNKSGSSKRNSSMR</sequence>
<keyword evidence="5 7" id="KW-0472">Membrane</keyword>
<evidence type="ECO:0000313" key="9">
    <source>
        <dbReference type="EMBL" id="MCC9296069.1"/>
    </source>
</evidence>
<protein>
    <submittedName>
        <fullName evidence="9">Anti-sigma factor domain-containing protein</fullName>
    </submittedName>
</protein>
<keyword evidence="2" id="KW-1003">Cell membrane</keyword>
<evidence type="ECO:0000256" key="3">
    <source>
        <dbReference type="ARBA" id="ARBA00022692"/>
    </source>
</evidence>
<comment type="caution">
    <text evidence="9">The sequence shown here is derived from an EMBL/GenBank/DDBJ whole genome shotgun (WGS) entry which is preliminary data.</text>
</comment>
<dbReference type="Pfam" id="PF12791">
    <property type="entry name" value="RsgI_N"/>
    <property type="match status" value="1"/>
</dbReference>
<evidence type="ECO:0000256" key="7">
    <source>
        <dbReference type="SAM" id="Phobius"/>
    </source>
</evidence>
<accession>A0ABS8NA86</accession>
<evidence type="ECO:0000256" key="2">
    <source>
        <dbReference type="ARBA" id="ARBA00022475"/>
    </source>
</evidence>
<dbReference type="InterPro" id="IPR024449">
    <property type="entry name" value="Anti-sigma_RsgI_N"/>
</dbReference>
<evidence type="ECO:0000256" key="1">
    <source>
        <dbReference type="ARBA" id="ARBA00004162"/>
    </source>
</evidence>
<evidence type="ECO:0000256" key="6">
    <source>
        <dbReference type="SAM" id="MobiDB-lite"/>
    </source>
</evidence>
<dbReference type="EMBL" id="JAJJPB010000023">
    <property type="protein sequence ID" value="MCC9296069.1"/>
    <property type="molecule type" value="Genomic_DNA"/>
</dbReference>
<feature type="compositionally biased region" description="Polar residues" evidence="6">
    <location>
        <begin position="277"/>
        <end position="286"/>
    </location>
</feature>
<dbReference type="Proteomes" id="UP001165422">
    <property type="component" value="Unassembled WGS sequence"/>
</dbReference>
<feature type="compositionally biased region" description="Low complexity" evidence="6">
    <location>
        <begin position="189"/>
        <end position="211"/>
    </location>
</feature>
<keyword evidence="10" id="KW-1185">Reference proteome</keyword>
<keyword evidence="4 7" id="KW-1133">Transmembrane helix</keyword>
<dbReference type="InterPro" id="IPR055431">
    <property type="entry name" value="RsgI_M"/>
</dbReference>
<reference evidence="9" key="1">
    <citation type="submission" date="2021-11" db="EMBL/GenBank/DDBJ databases">
        <authorList>
            <person name="Qingchun L."/>
            <person name="Dong Z."/>
            <person name="Zongwei Q."/>
            <person name="Jia Z."/>
            <person name="Duotao L."/>
        </authorList>
    </citation>
    <scope>NUCLEOTIDE SEQUENCE</scope>
    <source>
        <strain evidence="9">WLY-B-L2</strain>
    </source>
</reference>
<feature type="compositionally biased region" description="Polar residues" evidence="6">
    <location>
        <begin position="212"/>
        <end position="241"/>
    </location>
</feature>
<feature type="transmembrane region" description="Helical" evidence="7">
    <location>
        <begin position="58"/>
        <end position="78"/>
    </location>
</feature>
<feature type="compositionally biased region" description="Low complexity" evidence="6">
    <location>
        <begin position="242"/>
        <end position="253"/>
    </location>
</feature>
<evidence type="ECO:0000259" key="8">
    <source>
        <dbReference type="PROSITE" id="PS51849"/>
    </source>
</evidence>
<dbReference type="PROSITE" id="PS51849">
    <property type="entry name" value="RSGI_N"/>
    <property type="match status" value="1"/>
</dbReference>
<evidence type="ECO:0000256" key="4">
    <source>
        <dbReference type="ARBA" id="ARBA00022989"/>
    </source>
</evidence>
<evidence type="ECO:0000313" key="10">
    <source>
        <dbReference type="Proteomes" id="UP001165422"/>
    </source>
</evidence>
<gene>
    <name evidence="9" type="ORF">LN736_14510</name>
</gene>
<feature type="compositionally biased region" description="Low complexity" evidence="6">
    <location>
        <begin position="295"/>
        <end position="311"/>
    </location>
</feature>
<proteinExistence type="predicted"/>